<comment type="caution">
    <text evidence="9">The sequence shown here is derived from an EMBL/GenBank/DDBJ whole genome shotgun (WGS) entry which is preliminary data.</text>
</comment>
<organism evidence="9 10">
    <name type="scientific">Setomelanomma holmii</name>
    <dbReference type="NCBI Taxonomy" id="210430"/>
    <lineage>
        <taxon>Eukaryota</taxon>
        <taxon>Fungi</taxon>
        <taxon>Dikarya</taxon>
        <taxon>Ascomycota</taxon>
        <taxon>Pezizomycotina</taxon>
        <taxon>Dothideomycetes</taxon>
        <taxon>Pleosporomycetidae</taxon>
        <taxon>Pleosporales</taxon>
        <taxon>Pleosporineae</taxon>
        <taxon>Phaeosphaeriaceae</taxon>
        <taxon>Setomelanomma</taxon>
    </lineage>
</organism>
<evidence type="ECO:0000313" key="9">
    <source>
        <dbReference type="EMBL" id="KAF2024994.1"/>
    </source>
</evidence>
<comment type="subcellular location">
    <subcellularLocation>
        <location evidence="2">Cytoplasm</location>
    </subcellularLocation>
    <subcellularLocation>
        <location evidence="1">Nucleus</location>
    </subcellularLocation>
</comment>
<dbReference type="GO" id="GO:0005049">
    <property type="term" value="F:nuclear export signal receptor activity"/>
    <property type="evidence" value="ECO:0007669"/>
    <property type="project" value="TreeGrafter"/>
</dbReference>
<keyword evidence="6" id="KW-0653">Protein transport</keyword>
<dbReference type="EMBL" id="ML978278">
    <property type="protein sequence ID" value="KAF2024994.1"/>
    <property type="molecule type" value="Genomic_DNA"/>
</dbReference>
<dbReference type="GO" id="GO:0031267">
    <property type="term" value="F:small GTPase binding"/>
    <property type="evidence" value="ECO:0007669"/>
    <property type="project" value="InterPro"/>
</dbReference>
<dbReference type="InterPro" id="IPR016024">
    <property type="entry name" value="ARM-type_fold"/>
</dbReference>
<protein>
    <submittedName>
        <fullName evidence="9">Cse1-domain-containing protein</fullName>
    </submittedName>
</protein>
<dbReference type="Proteomes" id="UP000799777">
    <property type="component" value="Unassembled WGS sequence"/>
</dbReference>
<evidence type="ECO:0000259" key="8">
    <source>
        <dbReference type="PROSITE" id="PS50166"/>
    </source>
</evidence>
<dbReference type="PANTHER" id="PTHR10997">
    <property type="entry name" value="IMPORTIN-7, 8, 11"/>
    <property type="match status" value="1"/>
</dbReference>
<name>A0A9P4H0H7_9PLEO</name>
<evidence type="ECO:0000256" key="1">
    <source>
        <dbReference type="ARBA" id="ARBA00004123"/>
    </source>
</evidence>
<feature type="domain" description="Importin N-terminal" evidence="8">
    <location>
        <begin position="23"/>
        <end position="96"/>
    </location>
</feature>
<dbReference type="InterPro" id="IPR011989">
    <property type="entry name" value="ARM-like"/>
</dbReference>
<dbReference type="Pfam" id="PF03378">
    <property type="entry name" value="CAS_CSE1"/>
    <property type="match status" value="1"/>
</dbReference>
<proteinExistence type="inferred from homology"/>
<keyword evidence="10" id="KW-1185">Reference proteome</keyword>
<evidence type="ECO:0000256" key="3">
    <source>
        <dbReference type="ARBA" id="ARBA00008669"/>
    </source>
</evidence>
<accession>A0A9P4H0H7</accession>
<dbReference type="GO" id="GO:0006606">
    <property type="term" value="P:protein import into nucleus"/>
    <property type="evidence" value="ECO:0007669"/>
    <property type="project" value="TreeGrafter"/>
</dbReference>
<gene>
    <name evidence="9" type="ORF">EK21DRAFT_104290</name>
</gene>
<dbReference type="GO" id="GO:0006611">
    <property type="term" value="P:protein export from nucleus"/>
    <property type="evidence" value="ECO:0007669"/>
    <property type="project" value="TreeGrafter"/>
</dbReference>
<dbReference type="AlphaFoldDB" id="A0A9P4H0H7"/>
<evidence type="ECO:0000256" key="2">
    <source>
        <dbReference type="ARBA" id="ARBA00004496"/>
    </source>
</evidence>
<dbReference type="SUPFAM" id="SSF48371">
    <property type="entry name" value="ARM repeat"/>
    <property type="match status" value="1"/>
</dbReference>
<evidence type="ECO:0000256" key="5">
    <source>
        <dbReference type="ARBA" id="ARBA00022490"/>
    </source>
</evidence>
<dbReference type="Pfam" id="PF03810">
    <property type="entry name" value="IBN_N"/>
    <property type="match status" value="1"/>
</dbReference>
<evidence type="ECO:0000256" key="6">
    <source>
        <dbReference type="ARBA" id="ARBA00022927"/>
    </source>
</evidence>
<dbReference type="GO" id="GO:0005829">
    <property type="term" value="C:cytosol"/>
    <property type="evidence" value="ECO:0007669"/>
    <property type="project" value="TreeGrafter"/>
</dbReference>
<comment type="similarity">
    <text evidence="3">Belongs to the XPO2/CSE1 family.</text>
</comment>
<dbReference type="InterPro" id="IPR005043">
    <property type="entry name" value="XPO2_C"/>
</dbReference>
<sequence length="958" mass="108615">MADISALSQLLEASLDPRRNKEAEAAIQLEQAKPGFSLTLLHIVASDAVPQTTRLASALYFKNFIKRNWVDEDGNYRLPEDEVVAIKRELIGLMVSVPPNLQSQLGEAISAIAESDFWERWDTLVDDLISRLTPNNSTVNNGVLQVAHSVFKRWRPLFRSDDLFTEINHVLSKFSSPFLQLLENTDALVTASEGNPAALKEAFTTLDLIVKLFYDLSCQDLPPVFEDHIGIIAGLLHKYLTYDNPSLRTTDDTESGPQEYVRAGIFEALMLYIQKYEDVFGPHLGQFIETTWSFLMTVGLETKYDILVSKALQFLTSVASTHHAENFNNQTVLVQVIEKVILPNLTLRESDVELFEDEPIEFIRRDLEGSDNDTRRRAATNFLRQLMSRFEALVTTTSQTYIDAYLQNYAKDTTENWKSKDTAVYLFTAIAAKGTATAAQGIMSVNENVNILEFFTTHIAADLQSESAEAILKVDAIKFLYIFRSQLSPDLWRAAFPLLVNQLGNENYVIHTYASIAVERALFMTDSNKQPIIPRGDVVTSSRDLLTHLFKLITKDPKPEKIQENEFLMKCVMRVLIFIRDGVLPICDSILNQFIGILKVIRHNPSNPRFQYYLFEGIGALIRFAAPKHPQVFEEKLYEPFAACLQEGVEEFTPYIFQLFSALLEANPSGELTSYYRSLFTIILQGSLWEQRGNVPALARLLSAMIARDASHIVADKQIEPVLGIFQKLVSTKAHESYSFELIEAVITYIPPQALEPYFVTILQLMLQRLSNMKTENFQQRFIAFYHFVSARQDKGLGTDFFINVTDQIQHDIFKPMYLTVILPDTQKLARPTDRKTAVVSFTKTLGDSQAFVDRYPKGWMLTAQRLIELLVNPPVPTTADDIIPDADVDEVGFGVGFTQLNTCKKPPRDPFPEIADVKQWVSQYLKDANTRHNGRIVSIVQERLDNTSKQALAQYLQ</sequence>
<keyword evidence="5" id="KW-0963">Cytoplasm</keyword>
<dbReference type="OrthoDB" id="3268246at2759"/>
<dbReference type="PROSITE" id="PS50166">
    <property type="entry name" value="IMPORTIN_B_NT"/>
    <property type="match status" value="1"/>
</dbReference>
<dbReference type="GO" id="GO:0005635">
    <property type="term" value="C:nuclear envelope"/>
    <property type="evidence" value="ECO:0007669"/>
    <property type="project" value="TreeGrafter"/>
</dbReference>
<keyword evidence="4" id="KW-0813">Transport</keyword>
<dbReference type="SMART" id="SM00913">
    <property type="entry name" value="IBN_N"/>
    <property type="match status" value="1"/>
</dbReference>
<keyword evidence="7" id="KW-0539">Nucleus</keyword>
<evidence type="ECO:0000313" key="10">
    <source>
        <dbReference type="Proteomes" id="UP000799777"/>
    </source>
</evidence>
<dbReference type="Pfam" id="PF08506">
    <property type="entry name" value="Cse1"/>
    <property type="match status" value="1"/>
</dbReference>
<dbReference type="PANTHER" id="PTHR10997:SF8">
    <property type="entry name" value="EXPORTIN-2"/>
    <property type="match status" value="1"/>
</dbReference>
<dbReference type="FunFam" id="1.25.10.10:FF:000057">
    <property type="entry name" value="Exportin-2 isoform 1"/>
    <property type="match status" value="1"/>
</dbReference>
<dbReference type="InterPro" id="IPR001494">
    <property type="entry name" value="Importin-beta_N"/>
</dbReference>
<dbReference type="Gene3D" id="1.25.10.10">
    <property type="entry name" value="Leucine-rich Repeat Variant"/>
    <property type="match status" value="1"/>
</dbReference>
<evidence type="ECO:0000256" key="4">
    <source>
        <dbReference type="ARBA" id="ARBA00022448"/>
    </source>
</evidence>
<reference evidence="9" key="1">
    <citation type="journal article" date="2020" name="Stud. Mycol.">
        <title>101 Dothideomycetes genomes: a test case for predicting lifestyles and emergence of pathogens.</title>
        <authorList>
            <person name="Haridas S."/>
            <person name="Albert R."/>
            <person name="Binder M."/>
            <person name="Bloem J."/>
            <person name="Labutti K."/>
            <person name="Salamov A."/>
            <person name="Andreopoulos B."/>
            <person name="Baker S."/>
            <person name="Barry K."/>
            <person name="Bills G."/>
            <person name="Bluhm B."/>
            <person name="Cannon C."/>
            <person name="Castanera R."/>
            <person name="Culley D."/>
            <person name="Daum C."/>
            <person name="Ezra D."/>
            <person name="Gonzalez J."/>
            <person name="Henrissat B."/>
            <person name="Kuo A."/>
            <person name="Liang C."/>
            <person name="Lipzen A."/>
            <person name="Lutzoni F."/>
            <person name="Magnuson J."/>
            <person name="Mondo S."/>
            <person name="Nolan M."/>
            <person name="Ohm R."/>
            <person name="Pangilinan J."/>
            <person name="Park H.-J."/>
            <person name="Ramirez L."/>
            <person name="Alfaro M."/>
            <person name="Sun H."/>
            <person name="Tritt A."/>
            <person name="Yoshinaga Y."/>
            <person name="Zwiers L.-H."/>
            <person name="Turgeon B."/>
            <person name="Goodwin S."/>
            <person name="Spatafora J."/>
            <person name="Crous P."/>
            <person name="Grigoriev I."/>
        </authorList>
    </citation>
    <scope>NUCLEOTIDE SEQUENCE</scope>
    <source>
        <strain evidence="9">CBS 110217</strain>
    </source>
</reference>
<dbReference type="InterPro" id="IPR013713">
    <property type="entry name" value="XPO2_central"/>
</dbReference>
<evidence type="ECO:0000256" key="7">
    <source>
        <dbReference type="ARBA" id="ARBA00023242"/>
    </source>
</evidence>